<dbReference type="SUPFAM" id="SSF53383">
    <property type="entry name" value="PLP-dependent transferases"/>
    <property type="match status" value="1"/>
</dbReference>
<evidence type="ECO:0000256" key="1">
    <source>
        <dbReference type="ARBA" id="ARBA00001933"/>
    </source>
</evidence>
<dbReference type="GO" id="GO:0005737">
    <property type="term" value="C:cytoplasm"/>
    <property type="evidence" value="ECO:0007669"/>
    <property type="project" value="TreeGrafter"/>
</dbReference>
<accession>A0A8X8BRZ4</accession>
<dbReference type="Gene3D" id="3.40.640.10">
    <property type="entry name" value="Type I PLP-dependent aspartate aminotransferase-like (Major domain)"/>
    <property type="match status" value="1"/>
</dbReference>
<evidence type="ECO:0000256" key="3">
    <source>
        <dbReference type="ARBA" id="ARBA00011738"/>
    </source>
</evidence>
<evidence type="ECO:0000256" key="5">
    <source>
        <dbReference type="ARBA" id="ARBA00022898"/>
    </source>
</evidence>
<evidence type="ECO:0000256" key="4">
    <source>
        <dbReference type="ARBA" id="ARBA00022793"/>
    </source>
</evidence>
<evidence type="ECO:0000256" key="7">
    <source>
        <dbReference type="RuleBase" id="RU000382"/>
    </source>
</evidence>
<keyword evidence="6 7" id="KW-0456">Lyase</keyword>
<keyword evidence="9" id="KW-1185">Reference proteome</keyword>
<protein>
    <submittedName>
        <fullName evidence="8">GADL1 decarboxylase</fullName>
    </submittedName>
</protein>
<feature type="non-terminal residue" evidence="8">
    <location>
        <position position="265"/>
    </location>
</feature>
<keyword evidence="4" id="KW-0210">Decarboxylase</keyword>
<comment type="similarity">
    <text evidence="2 7">Belongs to the group II decarboxylase family.</text>
</comment>
<reference evidence="8 9" key="1">
    <citation type="journal article" date="2021" name="Cell">
        <title>Tracing the genetic footprints of vertebrate landing in non-teleost ray-finned fishes.</title>
        <authorList>
            <person name="Bi X."/>
            <person name="Wang K."/>
            <person name="Yang L."/>
            <person name="Pan H."/>
            <person name="Jiang H."/>
            <person name="Wei Q."/>
            <person name="Fang M."/>
            <person name="Yu H."/>
            <person name="Zhu C."/>
            <person name="Cai Y."/>
            <person name="He Y."/>
            <person name="Gan X."/>
            <person name="Zeng H."/>
            <person name="Yu D."/>
            <person name="Zhu Y."/>
            <person name="Jiang H."/>
            <person name="Qiu Q."/>
            <person name="Yang H."/>
            <person name="Zhang Y.E."/>
            <person name="Wang W."/>
            <person name="Zhu M."/>
            <person name="He S."/>
            <person name="Zhang G."/>
        </authorList>
    </citation>
    <scope>NUCLEOTIDE SEQUENCE [LARGE SCALE GENOMIC DNA]</scope>
    <source>
        <strain evidence="8">Bchr_013</strain>
    </source>
</reference>
<name>A0A8X8BRZ4_POLSE</name>
<comment type="caution">
    <text evidence="8">The sequence shown here is derived from an EMBL/GenBank/DDBJ whole genome shotgun (WGS) entry which is preliminary data.</text>
</comment>
<evidence type="ECO:0000256" key="6">
    <source>
        <dbReference type="ARBA" id="ARBA00023239"/>
    </source>
</evidence>
<comment type="cofactor">
    <cofactor evidence="1 7">
        <name>pyridoxal 5'-phosphate</name>
        <dbReference type="ChEBI" id="CHEBI:597326"/>
    </cofactor>
</comment>
<dbReference type="InterPro" id="IPR002129">
    <property type="entry name" value="PyrdxlP-dep_de-COase"/>
</dbReference>
<dbReference type="GO" id="GO:0019752">
    <property type="term" value="P:carboxylic acid metabolic process"/>
    <property type="evidence" value="ECO:0007669"/>
    <property type="project" value="InterPro"/>
</dbReference>
<organism evidence="8 9">
    <name type="scientific">Polypterus senegalus</name>
    <name type="common">Senegal bichir</name>
    <dbReference type="NCBI Taxonomy" id="55291"/>
    <lineage>
        <taxon>Eukaryota</taxon>
        <taxon>Metazoa</taxon>
        <taxon>Chordata</taxon>
        <taxon>Craniata</taxon>
        <taxon>Vertebrata</taxon>
        <taxon>Euteleostomi</taxon>
        <taxon>Actinopterygii</taxon>
        <taxon>Polypteriformes</taxon>
        <taxon>Polypteridae</taxon>
        <taxon>Polypterus</taxon>
    </lineage>
</organism>
<dbReference type="Gene3D" id="3.90.1150.170">
    <property type="match status" value="1"/>
</dbReference>
<dbReference type="EMBL" id="JAATIS010002524">
    <property type="protein sequence ID" value="KAG2464819.1"/>
    <property type="molecule type" value="Genomic_DNA"/>
</dbReference>
<comment type="subunit">
    <text evidence="3">Homodimer.</text>
</comment>
<dbReference type="Pfam" id="PF00282">
    <property type="entry name" value="Pyridoxal_deC"/>
    <property type="match status" value="1"/>
</dbReference>
<dbReference type="PANTHER" id="PTHR45677:SF1">
    <property type="entry name" value="ACIDIC AMINO ACID DECARBOXYLASE GADL1"/>
    <property type="match status" value="1"/>
</dbReference>
<evidence type="ECO:0000256" key="2">
    <source>
        <dbReference type="ARBA" id="ARBA00009533"/>
    </source>
</evidence>
<dbReference type="AlphaFoldDB" id="A0A8X8BRZ4"/>
<dbReference type="GO" id="GO:0030170">
    <property type="term" value="F:pyridoxal phosphate binding"/>
    <property type="evidence" value="ECO:0007669"/>
    <property type="project" value="InterPro"/>
</dbReference>
<keyword evidence="5 7" id="KW-0663">Pyridoxal phosphate</keyword>
<evidence type="ECO:0000313" key="8">
    <source>
        <dbReference type="EMBL" id="KAG2464819.1"/>
    </source>
</evidence>
<dbReference type="InterPro" id="IPR015421">
    <property type="entry name" value="PyrdxlP-dep_Trfase_major"/>
</dbReference>
<gene>
    <name evidence="8" type="primary">Gadl1_2</name>
    <name evidence="8" type="ORF">GTO96_0009156</name>
</gene>
<dbReference type="GO" id="GO:0016831">
    <property type="term" value="F:carboxy-lyase activity"/>
    <property type="evidence" value="ECO:0007669"/>
    <property type="project" value="UniProtKB-KW"/>
</dbReference>
<feature type="non-terminal residue" evidence="8">
    <location>
        <position position="1"/>
    </location>
</feature>
<dbReference type="InterPro" id="IPR015424">
    <property type="entry name" value="PyrdxlP-dep_Trfase"/>
</dbReference>
<dbReference type="PANTHER" id="PTHR45677">
    <property type="entry name" value="GLUTAMATE DECARBOXYLASE-RELATED"/>
    <property type="match status" value="1"/>
</dbReference>
<dbReference type="Proteomes" id="UP000886611">
    <property type="component" value="Unassembled WGS sequence"/>
</dbReference>
<sequence length="265" mass="30035">MEDQVLSRRVICEWLEMFENGRTRVTDAERSDLHLSPVTKNAVLVDGVVLNGPTLDSKSGERFVEEAFPLIMEEAVRKATNVNEKVCEWQPPDALKQLLDLELREEGETHQQILQRCQDVIKYSVKTGHPRFFNQLYAGLDHYSLVARFITEALNPSVYTYEVSPVFLLIEEVVLKKMMEYVGWEKGGDGIFCPGGSVSNMYAVNVARYKHCPNIKDEGLSGLPRLVMFASEECHYSISKAAAFLGIGMKNVYAVSSDERYERGR</sequence>
<proteinExistence type="inferred from homology"/>
<evidence type="ECO:0000313" key="9">
    <source>
        <dbReference type="Proteomes" id="UP000886611"/>
    </source>
</evidence>